<keyword evidence="10" id="KW-1185">Reference proteome</keyword>
<dbReference type="AlphaFoldDB" id="A0A1Y2BFF0"/>
<comment type="similarity">
    <text evidence="2">Belongs to the COX20 family.</text>
</comment>
<comment type="subcellular location">
    <subcellularLocation>
        <location evidence="1">Mitochondrion inner membrane</location>
    </subcellularLocation>
</comment>
<organism evidence="9 10">
    <name type="scientific">Rhizoclosmatium globosum</name>
    <dbReference type="NCBI Taxonomy" id="329046"/>
    <lineage>
        <taxon>Eukaryota</taxon>
        <taxon>Fungi</taxon>
        <taxon>Fungi incertae sedis</taxon>
        <taxon>Chytridiomycota</taxon>
        <taxon>Chytridiomycota incertae sedis</taxon>
        <taxon>Chytridiomycetes</taxon>
        <taxon>Chytridiales</taxon>
        <taxon>Chytriomycetaceae</taxon>
        <taxon>Rhizoclosmatium</taxon>
    </lineage>
</organism>
<dbReference type="EMBL" id="MCGO01000067">
    <property type="protein sequence ID" value="ORY33534.1"/>
    <property type="molecule type" value="Genomic_DNA"/>
</dbReference>
<dbReference type="STRING" id="329046.A0A1Y2BFF0"/>
<keyword evidence="6" id="KW-1133">Transmembrane helix</keyword>
<dbReference type="InterPro" id="IPR022533">
    <property type="entry name" value="Cox20"/>
</dbReference>
<evidence type="ECO:0000256" key="4">
    <source>
        <dbReference type="ARBA" id="ARBA00022692"/>
    </source>
</evidence>
<keyword evidence="7" id="KW-0496">Mitochondrion</keyword>
<reference evidence="9 10" key="1">
    <citation type="submission" date="2016-07" db="EMBL/GenBank/DDBJ databases">
        <title>Pervasive Adenine N6-methylation of Active Genes in Fungi.</title>
        <authorList>
            <consortium name="DOE Joint Genome Institute"/>
            <person name="Mondo S.J."/>
            <person name="Dannebaum R.O."/>
            <person name="Kuo R.C."/>
            <person name="Labutti K."/>
            <person name="Haridas S."/>
            <person name="Kuo A."/>
            <person name="Salamov A."/>
            <person name="Ahrendt S.R."/>
            <person name="Lipzen A."/>
            <person name="Sullivan W."/>
            <person name="Andreopoulos W.B."/>
            <person name="Clum A."/>
            <person name="Lindquist E."/>
            <person name="Daum C."/>
            <person name="Ramamoorthy G.K."/>
            <person name="Gryganskyi A."/>
            <person name="Culley D."/>
            <person name="Magnuson J.K."/>
            <person name="James T.Y."/>
            <person name="O'Malley M.A."/>
            <person name="Stajich J.E."/>
            <person name="Spatafora J.W."/>
            <person name="Visel A."/>
            <person name="Grigoriev I.V."/>
        </authorList>
    </citation>
    <scope>NUCLEOTIDE SEQUENCE [LARGE SCALE GENOMIC DNA]</scope>
    <source>
        <strain evidence="9 10">JEL800</strain>
    </source>
</reference>
<dbReference type="PANTHER" id="PTHR31586:SF1">
    <property type="entry name" value="CYTOCHROME C OXIDASE ASSEMBLY PROTEIN COX20, MITOCHONDRIAL"/>
    <property type="match status" value="1"/>
</dbReference>
<proteinExistence type="inferred from homology"/>
<evidence type="ECO:0000256" key="6">
    <source>
        <dbReference type="ARBA" id="ARBA00022989"/>
    </source>
</evidence>
<evidence type="ECO:0000313" key="9">
    <source>
        <dbReference type="EMBL" id="ORY33534.1"/>
    </source>
</evidence>
<evidence type="ECO:0000256" key="2">
    <source>
        <dbReference type="ARBA" id="ARBA00009575"/>
    </source>
</evidence>
<accession>A0A1Y2BFF0</accession>
<keyword evidence="4" id="KW-0812">Transmembrane</keyword>
<dbReference type="Pfam" id="PF12597">
    <property type="entry name" value="Cox20"/>
    <property type="match status" value="1"/>
</dbReference>
<evidence type="ECO:0000256" key="1">
    <source>
        <dbReference type="ARBA" id="ARBA00004273"/>
    </source>
</evidence>
<sequence>MSIFFTSFVNYTSREFLMPRHLVCSKLFSQNKKNKKDSTTLTNAVPFDPSKDQPTVTDVVKNLELRELWLGNIAKLPCAKNALLYGISGGLTVSLARFLARKNLRSAGNWGILAFSAIAVASWETCRLQRRLVQEQLSQLAVEQQRQQLEQPQK</sequence>
<dbReference type="GO" id="GO:0033617">
    <property type="term" value="P:mitochondrial respiratory chain complex IV assembly"/>
    <property type="evidence" value="ECO:0007669"/>
    <property type="project" value="InterPro"/>
</dbReference>
<keyword evidence="5" id="KW-0999">Mitochondrion inner membrane</keyword>
<name>A0A1Y2BFF0_9FUNG</name>
<dbReference type="PRINTS" id="PR02049">
    <property type="entry name" value="PROTEINF36A"/>
</dbReference>
<evidence type="ECO:0000256" key="5">
    <source>
        <dbReference type="ARBA" id="ARBA00022792"/>
    </source>
</evidence>
<evidence type="ECO:0000256" key="8">
    <source>
        <dbReference type="ARBA" id="ARBA00023136"/>
    </source>
</evidence>
<evidence type="ECO:0000256" key="3">
    <source>
        <dbReference type="ARBA" id="ARBA00017689"/>
    </source>
</evidence>
<dbReference type="PANTHER" id="PTHR31586">
    <property type="entry name" value="CYTOCHROME C OXIDASE PROTEIN 20"/>
    <property type="match status" value="1"/>
</dbReference>
<evidence type="ECO:0000256" key="7">
    <source>
        <dbReference type="ARBA" id="ARBA00023128"/>
    </source>
</evidence>
<comment type="caution">
    <text evidence="9">The sequence shown here is derived from an EMBL/GenBank/DDBJ whole genome shotgun (WGS) entry which is preliminary data.</text>
</comment>
<evidence type="ECO:0000313" key="10">
    <source>
        <dbReference type="Proteomes" id="UP000193642"/>
    </source>
</evidence>
<dbReference type="GO" id="GO:0005743">
    <property type="term" value="C:mitochondrial inner membrane"/>
    <property type="evidence" value="ECO:0007669"/>
    <property type="project" value="UniProtKB-SubCell"/>
</dbReference>
<gene>
    <name evidence="9" type="ORF">BCR33DRAFT_518348</name>
</gene>
<keyword evidence="8" id="KW-0472">Membrane</keyword>
<dbReference type="OrthoDB" id="14603at2759"/>
<dbReference type="Proteomes" id="UP000193642">
    <property type="component" value="Unassembled WGS sequence"/>
</dbReference>
<protein>
    <recommendedName>
        <fullName evidence="3">Cytochrome c oxidase assembly protein COX20, mitochondrial</fullName>
    </recommendedName>
</protein>